<proteinExistence type="predicted"/>
<sequence>MTYLADHSLLLTVPAFLPAVLVVLVVSYVARRERTSAGDEGGVDQ</sequence>
<comment type="caution">
    <text evidence="2">The sequence shown here is derived from an EMBL/GenBank/DDBJ whole genome shotgun (WGS) entry which is preliminary data.</text>
</comment>
<dbReference type="EMBL" id="JAWLVV010000012">
    <property type="protein sequence ID" value="MDV7291594.1"/>
    <property type="molecule type" value="Genomic_DNA"/>
</dbReference>
<keyword evidence="1" id="KW-0472">Membrane</keyword>
<evidence type="ECO:0000313" key="2">
    <source>
        <dbReference type="EMBL" id="MDV7291594.1"/>
    </source>
</evidence>
<organism evidence="2 3">
    <name type="scientific">Mycolicibacterium fortuitum</name>
    <name type="common">Mycobacterium fortuitum</name>
    <dbReference type="NCBI Taxonomy" id="1766"/>
    <lineage>
        <taxon>Bacteria</taxon>
        <taxon>Bacillati</taxon>
        <taxon>Actinomycetota</taxon>
        <taxon>Actinomycetes</taxon>
        <taxon>Mycobacteriales</taxon>
        <taxon>Mycobacteriaceae</taxon>
        <taxon>Mycolicibacterium</taxon>
    </lineage>
</organism>
<accession>A0AAE4VDK0</accession>
<evidence type="ECO:0000313" key="3">
    <source>
        <dbReference type="Proteomes" id="UP001186041"/>
    </source>
</evidence>
<reference evidence="2" key="1">
    <citation type="submission" date="2023-10" db="EMBL/GenBank/DDBJ databases">
        <title>Mycolicibacterium fortuitum clinical isolates causing pulmonary infections in humans.</title>
        <authorList>
            <person name="Mejia-Ponce P.M."/>
            <person name="Zenteno-Cuevas R."/>
            <person name="Licona-Cassani C."/>
        </authorList>
    </citation>
    <scope>NUCLEOTIDE SEQUENCE</scope>
    <source>
        <strain evidence="2">M8</strain>
    </source>
</reference>
<dbReference type="AlphaFoldDB" id="A0AAE4VDK0"/>
<evidence type="ECO:0008006" key="4">
    <source>
        <dbReference type="Google" id="ProtNLM"/>
    </source>
</evidence>
<evidence type="ECO:0000256" key="1">
    <source>
        <dbReference type="SAM" id="Phobius"/>
    </source>
</evidence>
<dbReference type="Proteomes" id="UP001186041">
    <property type="component" value="Unassembled WGS sequence"/>
</dbReference>
<name>A0AAE4VDK0_MYCFO</name>
<keyword evidence="1" id="KW-1133">Transmembrane helix</keyword>
<protein>
    <recommendedName>
        <fullName evidence="4">Transmembrane protein</fullName>
    </recommendedName>
</protein>
<gene>
    <name evidence="2" type="ORF">R4485_15640</name>
</gene>
<dbReference type="RefSeq" id="WP_165609071.1">
    <property type="nucleotide sequence ID" value="NZ_JASWDF010000001.1"/>
</dbReference>
<keyword evidence="1" id="KW-0812">Transmembrane</keyword>
<feature type="transmembrane region" description="Helical" evidence="1">
    <location>
        <begin position="12"/>
        <end position="30"/>
    </location>
</feature>